<dbReference type="InterPro" id="IPR007267">
    <property type="entry name" value="GtrA_DPMS_TM"/>
</dbReference>
<evidence type="ECO:0000256" key="1">
    <source>
        <dbReference type="ARBA" id="ARBA00004141"/>
    </source>
</evidence>
<protein>
    <submittedName>
        <fullName evidence="8">GtrA family protein</fullName>
    </submittedName>
</protein>
<evidence type="ECO:0000256" key="4">
    <source>
        <dbReference type="ARBA" id="ARBA00022989"/>
    </source>
</evidence>
<sequence length="174" mass="19007">MRRWAVGIVRRLWREMVGFSMVGVVGVTCDIATFNLVIGVFHAPKVYGSVAGTTLGTVVGYLGNRFWVFRRRDRRQSAAEVVLYLLVSGVGMLITAACVAFNEYVLGYTSLLAANVAQFIVGQGLGTVFRFWAMHRWVFPEARALDYAADPAAARPDEEPATAVLTSCQPADAV</sequence>
<keyword evidence="9" id="KW-1185">Reference proteome</keyword>
<gene>
    <name evidence="8" type="ORF">KGA66_11845</name>
</gene>
<evidence type="ECO:0000256" key="6">
    <source>
        <dbReference type="SAM" id="Phobius"/>
    </source>
</evidence>
<dbReference type="Proteomes" id="UP000677913">
    <property type="component" value="Unassembled WGS sequence"/>
</dbReference>
<comment type="caution">
    <text evidence="8">The sequence shown here is derived from an EMBL/GenBank/DDBJ whole genome shotgun (WGS) entry which is preliminary data.</text>
</comment>
<comment type="similarity">
    <text evidence="2">Belongs to the GtrA family.</text>
</comment>
<feature type="domain" description="GtrA/DPMS transmembrane" evidence="7">
    <location>
        <begin position="19"/>
        <end position="139"/>
    </location>
</feature>
<keyword evidence="5 6" id="KW-0472">Membrane</keyword>
<dbReference type="Pfam" id="PF04138">
    <property type="entry name" value="GtrA_DPMS_TM"/>
    <property type="match status" value="1"/>
</dbReference>
<evidence type="ECO:0000256" key="5">
    <source>
        <dbReference type="ARBA" id="ARBA00023136"/>
    </source>
</evidence>
<evidence type="ECO:0000259" key="7">
    <source>
        <dbReference type="Pfam" id="PF04138"/>
    </source>
</evidence>
<evidence type="ECO:0000313" key="8">
    <source>
        <dbReference type="EMBL" id="MBS2963745.1"/>
    </source>
</evidence>
<evidence type="ECO:0000313" key="9">
    <source>
        <dbReference type="Proteomes" id="UP000677913"/>
    </source>
</evidence>
<dbReference type="RefSeq" id="WP_211467728.1">
    <property type="nucleotide sequence ID" value="NZ_JAGSXH010000033.1"/>
</dbReference>
<keyword evidence="3 6" id="KW-0812">Transmembrane</keyword>
<dbReference type="InterPro" id="IPR051401">
    <property type="entry name" value="GtrA_CellWall_Glycosyl"/>
</dbReference>
<dbReference type="GO" id="GO:0000271">
    <property type="term" value="P:polysaccharide biosynthetic process"/>
    <property type="evidence" value="ECO:0007669"/>
    <property type="project" value="InterPro"/>
</dbReference>
<organism evidence="8 9">
    <name type="scientific">Actinocrinis puniceicyclus</name>
    <dbReference type="NCBI Taxonomy" id="977794"/>
    <lineage>
        <taxon>Bacteria</taxon>
        <taxon>Bacillati</taxon>
        <taxon>Actinomycetota</taxon>
        <taxon>Actinomycetes</taxon>
        <taxon>Catenulisporales</taxon>
        <taxon>Actinospicaceae</taxon>
        <taxon>Actinocrinis</taxon>
    </lineage>
</organism>
<comment type="subcellular location">
    <subcellularLocation>
        <location evidence="1">Membrane</location>
        <topology evidence="1">Multi-pass membrane protein</topology>
    </subcellularLocation>
</comment>
<accession>A0A8J8BCQ3</accession>
<name>A0A8J8BCQ3_9ACTN</name>
<dbReference type="PANTHER" id="PTHR38459:SF1">
    <property type="entry name" value="PROPHAGE BACTOPRENOL-LINKED GLUCOSE TRANSLOCASE HOMOLOG"/>
    <property type="match status" value="1"/>
</dbReference>
<dbReference type="PANTHER" id="PTHR38459">
    <property type="entry name" value="PROPHAGE BACTOPRENOL-LINKED GLUCOSE TRANSLOCASE HOMOLOG"/>
    <property type="match status" value="1"/>
</dbReference>
<reference evidence="8" key="1">
    <citation type="submission" date="2021-04" db="EMBL/GenBank/DDBJ databases">
        <title>Genome based classification of Actinospica acidithermotolerans sp. nov., an actinobacterium isolated from an Indonesian hot spring.</title>
        <authorList>
            <person name="Kusuma A.B."/>
            <person name="Putra K.E."/>
            <person name="Nafisah S."/>
            <person name="Loh J."/>
            <person name="Nouioui I."/>
            <person name="Goodfellow M."/>
        </authorList>
    </citation>
    <scope>NUCLEOTIDE SEQUENCE</scope>
    <source>
        <strain evidence="8">DSM 45618</strain>
    </source>
</reference>
<dbReference type="AlphaFoldDB" id="A0A8J8BCQ3"/>
<dbReference type="GO" id="GO:0005886">
    <property type="term" value="C:plasma membrane"/>
    <property type="evidence" value="ECO:0007669"/>
    <property type="project" value="TreeGrafter"/>
</dbReference>
<evidence type="ECO:0000256" key="3">
    <source>
        <dbReference type="ARBA" id="ARBA00022692"/>
    </source>
</evidence>
<feature type="transmembrane region" description="Helical" evidence="6">
    <location>
        <begin position="108"/>
        <end position="133"/>
    </location>
</feature>
<keyword evidence="4 6" id="KW-1133">Transmembrane helix</keyword>
<proteinExistence type="inferred from homology"/>
<feature type="transmembrane region" description="Helical" evidence="6">
    <location>
        <begin position="47"/>
        <end position="69"/>
    </location>
</feature>
<dbReference type="EMBL" id="JAGSXH010000033">
    <property type="protein sequence ID" value="MBS2963745.1"/>
    <property type="molecule type" value="Genomic_DNA"/>
</dbReference>
<feature type="transmembrane region" description="Helical" evidence="6">
    <location>
        <begin position="81"/>
        <end position="102"/>
    </location>
</feature>
<evidence type="ECO:0000256" key="2">
    <source>
        <dbReference type="ARBA" id="ARBA00009399"/>
    </source>
</evidence>
<feature type="transmembrane region" description="Helical" evidence="6">
    <location>
        <begin position="21"/>
        <end position="41"/>
    </location>
</feature>